<dbReference type="EMBL" id="VAHF01000009">
    <property type="protein sequence ID" value="TXG55332.1"/>
    <property type="molecule type" value="Genomic_DNA"/>
</dbReference>
<evidence type="ECO:0000313" key="9">
    <source>
        <dbReference type="Proteomes" id="UP000323000"/>
    </source>
</evidence>
<name>A0A5C7HG00_9ROSI</name>
<dbReference type="Gene3D" id="4.10.1000.10">
    <property type="entry name" value="Zinc finger, CCCH-type"/>
    <property type="match status" value="1"/>
</dbReference>
<dbReference type="PANTHER" id="PTHR38160">
    <property type="entry name" value="ZINC FINGER CCCH DOMAIN-CONTAINING PROTEIN 40"/>
    <property type="match status" value="1"/>
</dbReference>
<dbReference type="PANTHER" id="PTHR38160:SF1">
    <property type="entry name" value="ZINC FINGER CCCH DOMAIN-CONTAINING PROTEIN 40"/>
    <property type="match status" value="1"/>
</dbReference>
<dbReference type="AlphaFoldDB" id="A0A5C7HG00"/>
<dbReference type="InterPro" id="IPR036855">
    <property type="entry name" value="Znf_CCCH_sf"/>
</dbReference>
<evidence type="ECO:0000313" key="8">
    <source>
        <dbReference type="EMBL" id="TXG55332.1"/>
    </source>
</evidence>
<dbReference type="PROSITE" id="PS50103">
    <property type="entry name" value="ZF_C3H1"/>
    <property type="match status" value="1"/>
</dbReference>
<dbReference type="Proteomes" id="UP000323000">
    <property type="component" value="Chromosome 9"/>
</dbReference>
<accession>A0A5C7HG00</accession>
<evidence type="ECO:0000256" key="3">
    <source>
        <dbReference type="ARBA" id="ARBA00022833"/>
    </source>
</evidence>
<feature type="compositionally biased region" description="Basic and acidic residues" evidence="6">
    <location>
        <begin position="68"/>
        <end position="79"/>
    </location>
</feature>
<dbReference type="SUPFAM" id="SSF90229">
    <property type="entry name" value="CCCH zinc finger"/>
    <property type="match status" value="1"/>
</dbReference>
<dbReference type="GO" id="GO:0008270">
    <property type="term" value="F:zinc ion binding"/>
    <property type="evidence" value="ECO:0007669"/>
    <property type="project" value="UniProtKB-KW"/>
</dbReference>
<evidence type="ECO:0000256" key="2">
    <source>
        <dbReference type="ARBA" id="ARBA00022771"/>
    </source>
</evidence>
<evidence type="ECO:0000256" key="4">
    <source>
        <dbReference type="PROSITE-ProRule" id="PRU00723"/>
    </source>
</evidence>
<gene>
    <name evidence="8" type="ORF">EZV62_020588</name>
</gene>
<feature type="region of interest" description="Disordered" evidence="6">
    <location>
        <begin position="65"/>
        <end position="103"/>
    </location>
</feature>
<dbReference type="SMART" id="SM00356">
    <property type="entry name" value="ZnF_C3H1"/>
    <property type="match status" value="1"/>
</dbReference>
<feature type="domain" description="C3H1-type" evidence="7">
    <location>
        <begin position="6"/>
        <end position="32"/>
    </location>
</feature>
<dbReference type="InterPro" id="IPR000571">
    <property type="entry name" value="Znf_CCCH"/>
</dbReference>
<dbReference type="InterPro" id="IPR045868">
    <property type="entry name" value="Znf_C3H13/40"/>
</dbReference>
<dbReference type="OrthoDB" id="665283at2759"/>
<feature type="coiled-coil region" evidence="5">
    <location>
        <begin position="159"/>
        <end position="193"/>
    </location>
</feature>
<comment type="caution">
    <text evidence="8">The sequence shown here is derived from an EMBL/GenBank/DDBJ whole genome shotgun (WGS) entry which is preliminary data.</text>
</comment>
<protein>
    <recommendedName>
        <fullName evidence="7">C3H1-type domain-containing protein</fullName>
    </recommendedName>
</protein>
<evidence type="ECO:0000256" key="1">
    <source>
        <dbReference type="ARBA" id="ARBA00022723"/>
    </source>
</evidence>
<evidence type="ECO:0000256" key="6">
    <source>
        <dbReference type="SAM" id="MobiDB-lite"/>
    </source>
</evidence>
<evidence type="ECO:0000259" key="7">
    <source>
        <dbReference type="PROSITE" id="PS50103"/>
    </source>
</evidence>
<keyword evidence="9" id="KW-1185">Reference proteome</keyword>
<keyword evidence="2 4" id="KW-0863">Zinc-finger</keyword>
<feature type="zinc finger region" description="C3H1-type" evidence="4">
    <location>
        <begin position="6"/>
        <end position="32"/>
    </location>
</feature>
<keyword evidence="1 4" id="KW-0479">Metal-binding</keyword>
<proteinExistence type="predicted"/>
<keyword evidence="5" id="KW-0175">Coiled coil</keyword>
<sequence>MVERKLYKTKLCVLYQKGRCSRQTCSFAHGDSELRRSFGSYNGGRDYRGGDLRVKLERRLSLQQRFSPGRDARGRDRFRGHSPSRSLEKSDRKRRKKQHVDEQSDFSGSLKILDGIEDQVKEGKFTSYDSKIALREKLREVQLDINTLDHRRLQLEICVEEKVQEADILTSRIEELETQLHKEKEDGKRIASKIKKFVKAHNRYLRIQDDLKRQVIICFESQARLQKLGYQLGSDASGAAGNEENSSVNIVSDGETTNYHLLGSQTEMQTISSPNKKKLHADRNSADVTIPEVNLARGGGHQAESRQFEKPSLWSVQPARSNVDTEVEAANNGDKVNVSAGFSSADKSKVLGSGLLLPSTGIAAHAIEQDIEIEVEKFEEVEMVSSGVEKRAIYAAVRMLPFRLPPPPVPRNAYLQYEGDDENVDVDGL</sequence>
<organism evidence="8 9">
    <name type="scientific">Acer yangbiense</name>
    <dbReference type="NCBI Taxonomy" id="1000413"/>
    <lineage>
        <taxon>Eukaryota</taxon>
        <taxon>Viridiplantae</taxon>
        <taxon>Streptophyta</taxon>
        <taxon>Embryophyta</taxon>
        <taxon>Tracheophyta</taxon>
        <taxon>Spermatophyta</taxon>
        <taxon>Magnoliopsida</taxon>
        <taxon>eudicotyledons</taxon>
        <taxon>Gunneridae</taxon>
        <taxon>Pentapetalae</taxon>
        <taxon>rosids</taxon>
        <taxon>malvids</taxon>
        <taxon>Sapindales</taxon>
        <taxon>Sapindaceae</taxon>
        <taxon>Hippocastanoideae</taxon>
        <taxon>Acereae</taxon>
        <taxon>Acer</taxon>
    </lineage>
</organism>
<reference evidence="9" key="1">
    <citation type="journal article" date="2019" name="Gigascience">
        <title>De novo genome assembly of the endangered Acer yangbiense, a plant species with extremely small populations endemic to Yunnan Province, China.</title>
        <authorList>
            <person name="Yang J."/>
            <person name="Wariss H.M."/>
            <person name="Tao L."/>
            <person name="Zhang R."/>
            <person name="Yun Q."/>
            <person name="Hollingsworth P."/>
            <person name="Dao Z."/>
            <person name="Luo G."/>
            <person name="Guo H."/>
            <person name="Ma Y."/>
            <person name="Sun W."/>
        </authorList>
    </citation>
    <scope>NUCLEOTIDE SEQUENCE [LARGE SCALE GENOMIC DNA]</scope>
    <source>
        <strain evidence="9">cv. Malutang</strain>
    </source>
</reference>
<keyword evidence="3 4" id="KW-0862">Zinc</keyword>
<evidence type="ECO:0000256" key="5">
    <source>
        <dbReference type="SAM" id="Coils"/>
    </source>
</evidence>